<dbReference type="AlphaFoldDB" id="A0A420F8G5"/>
<feature type="region of interest" description="Disordered" evidence="1">
    <location>
        <begin position="1"/>
        <end position="63"/>
    </location>
</feature>
<dbReference type="Proteomes" id="UP000285744">
    <property type="component" value="Unassembled WGS sequence"/>
</dbReference>
<dbReference type="Proteomes" id="UP001432190">
    <property type="component" value="Chromosome"/>
</dbReference>
<proteinExistence type="predicted"/>
<dbReference type="EMBL" id="CP108084">
    <property type="protein sequence ID" value="WUP50861.1"/>
    <property type="molecule type" value="Genomic_DNA"/>
</dbReference>
<protein>
    <submittedName>
        <fullName evidence="2">Ribonuclease</fullName>
    </submittedName>
</protein>
<feature type="compositionally biased region" description="Basic and acidic residues" evidence="1">
    <location>
        <begin position="42"/>
        <end position="53"/>
    </location>
</feature>
<name>A0A420F8G5_9ACTN</name>
<gene>
    <name evidence="2" type="ORF">D7I43_01265</name>
    <name evidence="3" type="ORF">OG994_04905</name>
</gene>
<evidence type="ECO:0000313" key="4">
    <source>
        <dbReference type="Proteomes" id="UP000285744"/>
    </source>
</evidence>
<evidence type="ECO:0000256" key="1">
    <source>
        <dbReference type="SAM" id="MobiDB-lite"/>
    </source>
</evidence>
<feature type="compositionally biased region" description="Basic and acidic residues" evidence="1">
    <location>
        <begin position="1"/>
        <end position="32"/>
    </location>
</feature>
<reference evidence="2 4" key="1">
    <citation type="journal article" date="2018" name="Int. J. Syst. Evol. Microbiol.">
        <title>Micromonospora globbae sp. nov., an endophytic actinomycete isolated from roots of Globba winitii C. H. Wright.</title>
        <authorList>
            <person name="Kuncharoen N."/>
            <person name="Pittayakhajonwut P."/>
            <person name="Tanasupawat S."/>
        </authorList>
    </citation>
    <scope>NUCLEOTIDE SEQUENCE [LARGE SCALE GENOMIC DNA]</scope>
    <source>
        <strain evidence="2 4">WPS1-2</strain>
    </source>
</reference>
<evidence type="ECO:0000313" key="3">
    <source>
        <dbReference type="EMBL" id="WUP50861.1"/>
    </source>
</evidence>
<sequence>MTTPEHSRRQQEDDALERGEVYQDVEGNRTADPRAGAANAHSDADRNAEHLSRGEVGPGVPEA</sequence>
<dbReference type="EMBL" id="RAQQ01000001">
    <property type="protein sequence ID" value="RKF29227.1"/>
    <property type="molecule type" value="Genomic_DNA"/>
</dbReference>
<accession>A0A420F8G5</accession>
<reference evidence="3" key="2">
    <citation type="submission" date="2022-10" db="EMBL/GenBank/DDBJ databases">
        <title>The complete genomes of actinobacterial strains from the NBC collection.</title>
        <authorList>
            <person name="Joergensen T.S."/>
            <person name="Alvarez Arevalo M."/>
            <person name="Sterndorff E.B."/>
            <person name="Faurdal D."/>
            <person name="Vuksanovic O."/>
            <person name="Mourched A.-S."/>
            <person name="Charusanti P."/>
            <person name="Shaw S."/>
            <person name="Blin K."/>
            <person name="Weber T."/>
        </authorList>
    </citation>
    <scope>NUCLEOTIDE SEQUENCE</scope>
    <source>
        <strain evidence="3">NBC_00256</strain>
    </source>
</reference>
<dbReference type="RefSeq" id="WP_120326466.1">
    <property type="nucleotide sequence ID" value="NZ_CP108084.1"/>
</dbReference>
<dbReference type="OrthoDB" id="3397603at2"/>
<evidence type="ECO:0000313" key="2">
    <source>
        <dbReference type="EMBL" id="RKF29227.1"/>
    </source>
</evidence>
<organism evidence="2 4">
    <name type="scientific">Micromonospora globbae</name>
    <dbReference type="NCBI Taxonomy" id="1894969"/>
    <lineage>
        <taxon>Bacteria</taxon>
        <taxon>Bacillati</taxon>
        <taxon>Actinomycetota</taxon>
        <taxon>Actinomycetes</taxon>
        <taxon>Micromonosporales</taxon>
        <taxon>Micromonosporaceae</taxon>
        <taxon>Micromonospora</taxon>
    </lineage>
</organism>
<keyword evidence="5" id="KW-1185">Reference proteome</keyword>
<evidence type="ECO:0000313" key="5">
    <source>
        <dbReference type="Proteomes" id="UP001432190"/>
    </source>
</evidence>